<feature type="transmembrane region" description="Helical" evidence="7">
    <location>
        <begin position="217"/>
        <end position="248"/>
    </location>
</feature>
<dbReference type="PRINTS" id="PR00812">
    <property type="entry name" value="BCTERIALGSPF"/>
</dbReference>
<dbReference type="Proteomes" id="UP001440612">
    <property type="component" value="Chromosome"/>
</dbReference>
<evidence type="ECO:0000256" key="6">
    <source>
        <dbReference type="ARBA" id="ARBA00023136"/>
    </source>
</evidence>
<reference evidence="10" key="1">
    <citation type="submission" date="2024-04" db="EMBL/GenBank/DDBJ databases">
        <title>Phylogenomic analyses of a clade within the roseobacter group suggest taxonomic reassignments of species of the genera Aestuariivita, Citreicella, Loktanella, Nautella, Pelagibaca, Ruegeria, Thalassobius, Thiobacimonas and Tropicibacter, and the proposal o.</title>
        <authorList>
            <person name="Jeon C.O."/>
        </authorList>
    </citation>
    <scope>NUCLEOTIDE SEQUENCE [LARGE SCALE GENOMIC DNA]</scope>
    <source>
        <strain evidence="10">BS5-3</strain>
    </source>
</reference>
<dbReference type="PANTHER" id="PTHR30012">
    <property type="entry name" value="GENERAL SECRETION PATHWAY PROTEIN"/>
    <property type="match status" value="1"/>
</dbReference>
<feature type="transmembrane region" description="Helical" evidence="7">
    <location>
        <begin position="381"/>
        <end position="407"/>
    </location>
</feature>
<evidence type="ECO:0000256" key="4">
    <source>
        <dbReference type="ARBA" id="ARBA00022692"/>
    </source>
</evidence>
<keyword evidence="10" id="KW-1185">Reference proteome</keyword>
<dbReference type="InterPro" id="IPR003004">
    <property type="entry name" value="GspF/PilC"/>
</dbReference>
<evidence type="ECO:0000256" key="7">
    <source>
        <dbReference type="SAM" id="Phobius"/>
    </source>
</evidence>
<feature type="transmembrane region" description="Helical" evidence="7">
    <location>
        <begin position="171"/>
        <end position="197"/>
    </location>
</feature>
<evidence type="ECO:0000313" key="10">
    <source>
        <dbReference type="Proteomes" id="UP001440612"/>
    </source>
</evidence>
<dbReference type="PANTHER" id="PTHR30012:SF0">
    <property type="entry name" value="TYPE II SECRETION SYSTEM PROTEIN F-RELATED"/>
    <property type="match status" value="1"/>
</dbReference>
<gene>
    <name evidence="9" type="ORF">AABB29_03170</name>
</gene>
<keyword evidence="3" id="KW-1003">Cell membrane</keyword>
<dbReference type="Pfam" id="PF00482">
    <property type="entry name" value="T2SSF"/>
    <property type="match status" value="2"/>
</dbReference>
<evidence type="ECO:0000256" key="1">
    <source>
        <dbReference type="ARBA" id="ARBA00004651"/>
    </source>
</evidence>
<dbReference type="RefSeq" id="WP_341367777.1">
    <property type="nucleotide sequence ID" value="NZ_CP150951.2"/>
</dbReference>
<feature type="domain" description="Type II secretion system protein GspF" evidence="8">
    <location>
        <begin position="279"/>
        <end position="397"/>
    </location>
</feature>
<evidence type="ECO:0000256" key="3">
    <source>
        <dbReference type="ARBA" id="ARBA00022475"/>
    </source>
</evidence>
<keyword evidence="4 7" id="KW-0812">Transmembrane</keyword>
<protein>
    <submittedName>
        <fullName evidence="9">Type II secretion system F family protein</fullName>
    </submittedName>
</protein>
<feature type="domain" description="Type II secretion system protein GspF" evidence="8">
    <location>
        <begin position="79"/>
        <end position="198"/>
    </location>
</feature>
<dbReference type="EMBL" id="CP150951">
    <property type="protein sequence ID" value="WZC49667.1"/>
    <property type="molecule type" value="Genomic_DNA"/>
</dbReference>
<keyword evidence="5 7" id="KW-1133">Transmembrane helix</keyword>
<dbReference type="Gene3D" id="1.20.81.30">
    <property type="entry name" value="Type II secretion system (T2SS), domain F"/>
    <property type="match status" value="2"/>
</dbReference>
<comment type="subcellular location">
    <subcellularLocation>
        <location evidence="1">Cell membrane</location>
        <topology evidence="1">Multi-pass membrane protein</topology>
    </subcellularLocation>
</comment>
<comment type="similarity">
    <text evidence="2">Belongs to the GSP F family.</text>
</comment>
<evidence type="ECO:0000256" key="2">
    <source>
        <dbReference type="ARBA" id="ARBA00005745"/>
    </source>
</evidence>
<keyword evidence="6 7" id="KW-0472">Membrane</keyword>
<dbReference type="InterPro" id="IPR042094">
    <property type="entry name" value="T2SS_GspF_sf"/>
</dbReference>
<proteinExistence type="inferred from homology"/>
<dbReference type="InterPro" id="IPR018076">
    <property type="entry name" value="T2SS_GspF_dom"/>
</dbReference>
<evidence type="ECO:0000256" key="5">
    <source>
        <dbReference type="ARBA" id="ARBA00022989"/>
    </source>
</evidence>
<evidence type="ECO:0000259" key="8">
    <source>
        <dbReference type="Pfam" id="PF00482"/>
    </source>
</evidence>
<name>A0ABZ2V6Y9_9RHOB</name>
<evidence type="ECO:0000313" key="9">
    <source>
        <dbReference type="EMBL" id="WZC49667.1"/>
    </source>
</evidence>
<organism evidence="9 10">
    <name type="scientific">Yoonia phaeophyticola</name>
    <dbReference type="NCBI Taxonomy" id="3137369"/>
    <lineage>
        <taxon>Bacteria</taxon>
        <taxon>Pseudomonadati</taxon>
        <taxon>Pseudomonadota</taxon>
        <taxon>Alphaproteobacteria</taxon>
        <taxon>Rhodobacterales</taxon>
        <taxon>Paracoccaceae</taxon>
        <taxon>Yoonia</taxon>
    </lineage>
</organism>
<accession>A0ABZ2V6Y9</accession>
<sequence>MDQAQRTFSYVARDTNGARQSGVVKGVDETDATRNLRAQGLFPISLDAGTGKAATKTTKKRKRETGQMSAKQISDFLVRLAKLSGRQIQSERALAIMGEGGDDAISQAALRVRDSLREGAPLSRALNEQAGIEDAVTLSLVGGAEVSGDMSSALTTAAEIMQNKLVVQRRIVTGLMYPGILLAVALLSLGLIMVAIIPQFLPLIEDRIELVPFMGRMVFAVSGLFAGLWPYILLGIILLVCATIYAARRGRLTPILIKLGNRIPFVRRLLLRNQMMLLLHVLGALLTRDITLSGALRVVSKSAPSGPMQTSMATVTSEVESGAALSDALGREDLLPREAIEMIRIGEEAGDLGGMISRSSLDMREAADRDLERFLLLFQPALIVGVGLLIGVSLYALFSAIVSVNAISF</sequence>